<accession>A0A1H4YX77</accession>
<dbReference type="Pfam" id="PF07987">
    <property type="entry name" value="DUF1775"/>
    <property type="match status" value="1"/>
</dbReference>
<dbReference type="Proteomes" id="UP000199622">
    <property type="component" value="Unassembled WGS sequence"/>
</dbReference>
<dbReference type="AlphaFoldDB" id="A0A1H4YX77"/>
<evidence type="ECO:0000313" key="4">
    <source>
        <dbReference type="EMBL" id="SED21958.1"/>
    </source>
</evidence>
<proteinExistence type="predicted"/>
<dbReference type="InterPro" id="IPR012533">
    <property type="entry name" value="YcnI-copper_dom"/>
</dbReference>
<feature type="signal peptide" evidence="2">
    <location>
        <begin position="1"/>
        <end position="31"/>
    </location>
</feature>
<evidence type="ECO:0000259" key="3">
    <source>
        <dbReference type="Pfam" id="PF07987"/>
    </source>
</evidence>
<name>A0A1H4YX77_9PSEU</name>
<keyword evidence="5" id="KW-1185">Reference proteome</keyword>
<sequence length="241" mass="24701">MSVSRTSVRRAAVVTLLGAAGVFLVQPAASAHVTVTPTSPAAPGGYTRVAFNVPNEKPAASTVKLEVVLPAGHPLASVSVQPVPGWTVTPQKTKLPQPVQTDDGTVTEAVTSIVWQGGQVQPGQFQQFLVGLGPLPKDTGKLVFKALQTYSDGSVVRWIDEPDGSGAEPEHPAPTLTLAAAPAAAAPEQAAVATDPTARVLGGGGLALAIAACGWAWQSRRRARPEPVEPSPVARTPKVGV</sequence>
<dbReference type="OrthoDB" id="9810871at2"/>
<organism evidence="4 5">
    <name type="scientific">Amycolatopsis tolypomycina</name>
    <dbReference type="NCBI Taxonomy" id="208445"/>
    <lineage>
        <taxon>Bacteria</taxon>
        <taxon>Bacillati</taxon>
        <taxon>Actinomycetota</taxon>
        <taxon>Actinomycetes</taxon>
        <taxon>Pseudonocardiales</taxon>
        <taxon>Pseudonocardiaceae</taxon>
        <taxon>Amycolatopsis</taxon>
    </lineage>
</organism>
<evidence type="ECO:0000256" key="2">
    <source>
        <dbReference type="SAM" id="SignalP"/>
    </source>
</evidence>
<feature type="domain" description="YncI copper-binding" evidence="3">
    <location>
        <begin position="32"/>
        <end position="178"/>
    </location>
</feature>
<dbReference type="EMBL" id="FNSO01000004">
    <property type="protein sequence ID" value="SED21958.1"/>
    <property type="molecule type" value="Genomic_DNA"/>
</dbReference>
<dbReference type="STRING" id="208445.SAMN04489727_6944"/>
<feature type="region of interest" description="Disordered" evidence="1">
    <location>
        <begin position="222"/>
        <end position="241"/>
    </location>
</feature>
<dbReference type="InterPro" id="IPR038507">
    <property type="entry name" value="YcnI-like_sf"/>
</dbReference>
<protein>
    <submittedName>
        <fullName evidence="4">Uncharacterized protein YcnI</fullName>
    </submittedName>
</protein>
<dbReference type="Gene3D" id="2.60.40.2230">
    <property type="entry name" value="Uncharacterised protein YcnI-like PF07987, DUF1775"/>
    <property type="match status" value="1"/>
</dbReference>
<evidence type="ECO:0000313" key="5">
    <source>
        <dbReference type="Proteomes" id="UP000199622"/>
    </source>
</evidence>
<reference evidence="5" key="1">
    <citation type="submission" date="2016-10" db="EMBL/GenBank/DDBJ databases">
        <authorList>
            <person name="Varghese N."/>
            <person name="Submissions S."/>
        </authorList>
    </citation>
    <scope>NUCLEOTIDE SEQUENCE [LARGE SCALE GENOMIC DNA]</scope>
    <source>
        <strain evidence="5">DSM 44544</strain>
    </source>
</reference>
<feature type="chain" id="PRO_5011696953" evidence="2">
    <location>
        <begin position="32"/>
        <end position="241"/>
    </location>
</feature>
<dbReference type="CDD" id="cd08545">
    <property type="entry name" value="YcnI_like"/>
    <property type="match status" value="1"/>
</dbReference>
<dbReference type="RefSeq" id="WP_091315357.1">
    <property type="nucleotide sequence ID" value="NZ_FNSO01000004.1"/>
</dbReference>
<keyword evidence="2" id="KW-0732">Signal</keyword>
<gene>
    <name evidence="4" type="ORF">SAMN04489727_6944</name>
</gene>
<evidence type="ECO:0000256" key="1">
    <source>
        <dbReference type="SAM" id="MobiDB-lite"/>
    </source>
</evidence>